<dbReference type="EMBL" id="JAROCG010000001">
    <property type="protein sequence ID" value="MDN4610022.1"/>
    <property type="molecule type" value="Genomic_DNA"/>
</dbReference>
<evidence type="ECO:0000313" key="2">
    <source>
        <dbReference type="EMBL" id="MDN4610022.1"/>
    </source>
</evidence>
<organism evidence="2 3">
    <name type="scientific">Arthrobacter burdickii</name>
    <dbReference type="NCBI Taxonomy" id="3035920"/>
    <lineage>
        <taxon>Bacteria</taxon>
        <taxon>Bacillati</taxon>
        <taxon>Actinomycetota</taxon>
        <taxon>Actinomycetes</taxon>
        <taxon>Micrococcales</taxon>
        <taxon>Micrococcaceae</taxon>
        <taxon>Arthrobacter</taxon>
    </lineage>
</organism>
<dbReference type="Proteomes" id="UP001174209">
    <property type="component" value="Unassembled WGS sequence"/>
</dbReference>
<reference evidence="2" key="1">
    <citation type="submission" date="2023-06" db="EMBL/GenBank/DDBJ databases">
        <title>MT1 and MT2 Draft Genomes of Novel Species.</title>
        <authorList>
            <person name="Venkateswaran K."/>
        </authorList>
    </citation>
    <scope>NUCLEOTIDE SEQUENCE</scope>
    <source>
        <strain evidence="2">IIF3SC-B10</strain>
    </source>
</reference>
<sequence>MKPDEIAAAVKTERHDLCDFLEDLDDAEWAMPSLCPAWNVREVVAHLTIPTRASVGFLAAAAIKARGNFNRMVANTARDRAARFTAAELVQQLRESAQSSRRIPGSGPMDPLMDLLVHGQDIARPLDRRHPVRLDVAVPVLAYVVTNRLLGAPERLDGLKLVATDVRWSFGEGPQVRGRVKDLLLVASGRPAGLEHVTGSGVERLTGILGST</sequence>
<dbReference type="InterPro" id="IPR034660">
    <property type="entry name" value="DinB/YfiT-like"/>
</dbReference>
<dbReference type="InterPro" id="IPR024344">
    <property type="entry name" value="MDMPI_metal-binding"/>
</dbReference>
<dbReference type="GO" id="GO:0016853">
    <property type="term" value="F:isomerase activity"/>
    <property type="evidence" value="ECO:0007669"/>
    <property type="project" value="UniProtKB-KW"/>
</dbReference>
<keyword evidence="3" id="KW-1185">Reference proteome</keyword>
<dbReference type="SUPFAM" id="SSF109854">
    <property type="entry name" value="DinB/YfiT-like putative metalloenzymes"/>
    <property type="match status" value="1"/>
</dbReference>
<comment type="caution">
    <text evidence="2">The sequence shown here is derived from an EMBL/GenBank/DDBJ whole genome shotgun (WGS) entry which is preliminary data.</text>
</comment>
<proteinExistence type="predicted"/>
<accession>A0ABT8K0C4</accession>
<name>A0ABT8K0C4_9MICC</name>
<dbReference type="InterPro" id="IPR017517">
    <property type="entry name" value="Maleyloyr_isom"/>
</dbReference>
<evidence type="ECO:0000259" key="1">
    <source>
        <dbReference type="Pfam" id="PF11716"/>
    </source>
</evidence>
<dbReference type="RefSeq" id="WP_301224890.1">
    <property type="nucleotide sequence ID" value="NZ_JAROCG010000001.1"/>
</dbReference>
<dbReference type="Pfam" id="PF11716">
    <property type="entry name" value="MDMPI_N"/>
    <property type="match status" value="1"/>
</dbReference>
<feature type="domain" description="Mycothiol-dependent maleylpyruvate isomerase metal-binding" evidence="1">
    <location>
        <begin position="12"/>
        <end position="102"/>
    </location>
</feature>
<protein>
    <submittedName>
        <fullName evidence="2">Maleylpyruvate isomerase family mycothiol-dependent enzyme</fullName>
    </submittedName>
</protein>
<gene>
    <name evidence="2" type="ORF">P5G52_03995</name>
</gene>
<keyword evidence="2" id="KW-0413">Isomerase</keyword>
<dbReference type="NCBIfam" id="TIGR03083">
    <property type="entry name" value="maleylpyruvate isomerase family mycothiol-dependent enzyme"/>
    <property type="match status" value="1"/>
</dbReference>
<evidence type="ECO:0000313" key="3">
    <source>
        <dbReference type="Proteomes" id="UP001174209"/>
    </source>
</evidence>
<dbReference type="Gene3D" id="1.20.120.450">
    <property type="entry name" value="dinb family like domain"/>
    <property type="match status" value="1"/>
</dbReference>